<organism evidence="3 4">
    <name type="scientific">Teladorsagia circumcincta</name>
    <name type="common">Brown stomach worm</name>
    <name type="synonym">Ostertagia circumcincta</name>
    <dbReference type="NCBI Taxonomy" id="45464"/>
    <lineage>
        <taxon>Eukaryota</taxon>
        <taxon>Metazoa</taxon>
        <taxon>Ecdysozoa</taxon>
        <taxon>Nematoda</taxon>
        <taxon>Chromadorea</taxon>
        <taxon>Rhabditida</taxon>
        <taxon>Rhabditina</taxon>
        <taxon>Rhabditomorpha</taxon>
        <taxon>Strongyloidea</taxon>
        <taxon>Trichostrongylidae</taxon>
        <taxon>Teladorsagia</taxon>
    </lineage>
</organism>
<keyword evidence="2" id="KW-0812">Transmembrane</keyword>
<dbReference type="OrthoDB" id="10056860at2759"/>
<dbReference type="EMBL" id="KZ348627">
    <property type="protein sequence ID" value="PIO65919.1"/>
    <property type="molecule type" value="Genomic_DNA"/>
</dbReference>
<evidence type="ECO:0000256" key="2">
    <source>
        <dbReference type="SAM" id="Phobius"/>
    </source>
</evidence>
<reference evidence="3 4" key="1">
    <citation type="submission" date="2015-09" db="EMBL/GenBank/DDBJ databases">
        <title>Draft genome of the parasitic nematode Teladorsagia circumcincta isolate WARC Sus (inbred).</title>
        <authorList>
            <person name="Mitreva M."/>
        </authorList>
    </citation>
    <scope>NUCLEOTIDE SEQUENCE [LARGE SCALE GENOMIC DNA]</scope>
    <source>
        <strain evidence="3 4">S</strain>
    </source>
</reference>
<feature type="compositionally biased region" description="Basic and acidic residues" evidence="1">
    <location>
        <begin position="82"/>
        <end position="91"/>
    </location>
</feature>
<evidence type="ECO:0000313" key="3">
    <source>
        <dbReference type="EMBL" id="PIO65919.1"/>
    </source>
</evidence>
<name>A0A2G9U6L8_TELCI</name>
<dbReference type="Proteomes" id="UP000230423">
    <property type="component" value="Unassembled WGS sequence"/>
</dbReference>
<accession>A0A2G9U6L8</accession>
<feature type="transmembrane region" description="Helical" evidence="2">
    <location>
        <begin position="45"/>
        <end position="64"/>
    </location>
</feature>
<keyword evidence="2" id="KW-0472">Membrane</keyword>
<evidence type="ECO:0000256" key="1">
    <source>
        <dbReference type="SAM" id="MobiDB-lite"/>
    </source>
</evidence>
<feature type="compositionally biased region" description="Polar residues" evidence="1">
    <location>
        <begin position="92"/>
        <end position="104"/>
    </location>
</feature>
<proteinExistence type="predicted"/>
<feature type="region of interest" description="Disordered" evidence="1">
    <location>
        <begin position="75"/>
        <end position="104"/>
    </location>
</feature>
<protein>
    <submittedName>
        <fullName evidence="3">Uncharacterized protein</fullName>
    </submittedName>
</protein>
<sequence length="104" mass="12145">MFGNIKRSVFHYTDRKSGTGYSDFSTTVYQHRPYIWPPLRKLFKFNFFLVGAGLLLLMLDYEWIMEQFNSMTKGLKPNASQMKEEQRDVSSESKSPVPTFDDSS</sequence>
<dbReference type="AlphaFoldDB" id="A0A2G9U6L8"/>
<keyword evidence="4" id="KW-1185">Reference proteome</keyword>
<keyword evidence="2" id="KW-1133">Transmembrane helix</keyword>
<gene>
    <name evidence="3" type="ORF">TELCIR_12387</name>
</gene>
<evidence type="ECO:0000313" key="4">
    <source>
        <dbReference type="Proteomes" id="UP000230423"/>
    </source>
</evidence>